<reference evidence="4 5" key="1">
    <citation type="submission" date="2018-11" db="EMBL/GenBank/DDBJ databases">
        <title>Proposal to divide the Flavobacteriaceae and reorganize its genera based on Amino Acid Identity values calculated from whole genome sequences.</title>
        <authorList>
            <person name="Nicholson A.C."/>
            <person name="Gulvik C.A."/>
            <person name="Whitney A.M."/>
            <person name="Humrighouse B.W."/>
            <person name="Bell M."/>
            <person name="Holmes B."/>
            <person name="Steigerwalt A.G."/>
            <person name="Villarma A."/>
            <person name="Sheth M."/>
            <person name="Batra D."/>
            <person name="Pryor J."/>
            <person name="Bernardet J.-F."/>
            <person name="Hugo C."/>
            <person name="Kampfer P."/>
            <person name="Newman J."/>
            <person name="McQuiston J.R."/>
        </authorList>
    </citation>
    <scope>NUCLEOTIDE SEQUENCE [LARGE SCALE GENOMIC DNA]</scope>
    <source>
        <strain evidence="4 5">G0041</strain>
    </source>
</reference>
<dbReference type="InterPro" id="IPR003593">
    <property type="entry name" value="AAA+_ATPase"/>
</dbReference>
<evidence type="ECO:0000256" key="1">
    <source>
        <dbReference type="ARBA" id="ARBA00022741"/>
    </source>
</evidence>
<dbReference type="GO" id="GO:0008233">
    <property type="term" value="F:peptidase activity"/>
    <property type="evidence" value="ECO:0007669"/>
    <property type="project" value="UniProtKB-KW"/>
</dbReference>
<dbReference type="Gene3D" id="3.40.50.300">
    <property type="entry name" value="P-loop containing nucleotide triphosphate hydrolases"/>
    <property type="match status" value="1"/>
</dbReference>
<evidence type="ECO:0000259" key="3">
    <source>
        <dbReference type="SMART" id="SM00382"/>
    </source>
</evidence>
<evidence type="ECO:0000256" key="2">
    <source>
        <dbReference type="ARBA" id="ARBA00022840"/>
    </source>
</evidence>
<keyword evidence="4" id="KW-0378">Hydrolase</keyword>
<name>A0AAD0YJM7_CHRNA</name>
<dbReference type="InterPro" id="IPR001270">
    <property type="entry name" value="ClpA/B"/>
</dbReference>
<keyword evidence="4" id="KW-0645">Protease</keyword>
<dbReference type="EMBL" id="CP033923">
    <property type="protein sequence ID" value="AZA90280.1"/>
    <property type="molecule type" value="Genomic_DNA"/>
</dbReference>
<evidence type="ECO:0000313" key="4">
    <source>
        <dbReference type="EMBL" id="AZA90280.1"/>
    </source>
</evidence>
<dbReference type="InterPro" id="IPR003959">
    <property type="entry name" value="ATPase_AAA_core"/>
</dbReference>
<evidence type="ECO:0000313" key="5">
    <source>
        <dbReference type="Proteomes" id="UP000278288"/>
    </source>
</evidence>
<proteinExistence type="predicted"/>
<dbReference type="GO" id="GO:0005524">
    <property type="term" value="F:ATP binding"/>
    <property type="evidence" value="ECO:0007669"/>
    <property type="project" value="UniProtKB-KW"/>
</dbReference>
<dbReference type="Pfam" id="PF07724">
    <property type="entry name" value="AAA_2"/>
    <property type="match status" value="1"/>
</dbReference>
<dbReference type="Proteomes" id="UP000278288">
    <property type="component" value="Chromosome"/>
</dbReference>
<dbReference type="PRINTS" id="PR00300">
    <property type="entry name" value="CLPPROTEASEA"/>
</dbReference>
<organism evidence="4 5">
    <name type="scientific">Chryseobacterium nakagawai</name>
    <dbReference type="NCBI Taxonomy" id="1241982"/>
    <lineage>
        <taxon>Bacteria</taxon>
        <taxon>Pseudomonadati</taxon>
        <taxon>Bacteroidota</taxon>
        <taxon>Flavobacteriia</taxon>
        <taxon>Flavobacteriales</taxon>
        <taxon>Weeksellaceae</taxon>
        <taxon>Chryseobacterium group</taxon>
        <taxon>Chryseobacterium</taxon>
    </lineage>
</organism>
<keyword evidence="1" id="KW-0547">Nucleotide-binding</keyword>
<dbReference type="InterPro" id="IPR027417">
    <property type="entry name" value="P-loop_NTPase"/>
</dbReference>
<dbReference type="AlphaFoldDB" id="A0AAD0YJM7"/>
<dbReference type="PANTHER" id="PTHR11638:SF175">
    <property type="entry name" value="ATP-DEPENDENT CLP PROTEASE, ATP-BINDING SUBUNIT CLPC"/>
    <property type="match status" value="1"/>
</dbReference>
<feature type="domain" description="AAA+ ATPase" evidence="3">
    <location>
        <begin position="174"/>
        <end position="322"/>
    </location>
</feature>
<dbReference type="KEGG" id="cnk:EG343_06440"/>
<dbReference type="InterPro" id="IPR025662">
    <property type="entry name" value="Sigma_54_int_dom_ATP-bd_1"/>
</dbReference>
<dbReference type="GO" id="GO:0034605">
    <property type="term" value="P:cellular response to heat"/>
    <property type="evidence" value="ECO:0007669"/>
    <property type="project" value="TreeGrafter"/>
</dbReference>
<protein>
    <submittedName>
        <fullName evidence="4">ATP-dependent Clp protease ATP-binding subunit</fullName>
    </submittedName>
</protein>
<dbReference type="SMART" id="SM00382">
    <property type="entry name" value="AAA"/>
    <property type="match status" value="1"/>
</dbReference>
<keyword evidence="2 4" id="KW-0067">ATP-binding</keyword>
<dbReference type="GO" id="GO:0016887">
    <property type="term" value="F:ATP hydrolysis activity"/>
    <property type="evidence" value="ECO:0007669"/>
    <property type="project" value="InterPro"/>
</dbReference>
<keyword evidence="5" id="KW-1185">Reference proteome</keyword>
<gene>
    <name evidence="4" type="ORF">EG343_06440</name>
</gene>
<dbReference type="GO" id="GO:0006508">
    <property type="term" value="P:proteolysis"/>
    <property type="evidence" value="ECO:0007669"/>
    <property type="project" value="UniProtKB-KW"/>
</dbReference>
<dbReference type="GO" id="GO:0005737">
    <property type="term" value="C:cytoplasm"/>
    <property type="evidence" value="ECO:0007669"/>
    <property type="project" value="TreeGrafter"/>
</dbReference>
<dbReference type="PANTHER" id="PTHR11638">
    <property type="entry name" value="ATP-DEPENDENT CLP PROTEASE"/>
    <property type="match status" value="1"/>
</dbReference>
<accession>A0AAD0YJM7</accession>
<dbReference type="PROSITE" id="PS00675">
    <property type="entry name" value="SIGMA54_INTERACT_1"/>
    <property type="match status" value="1"/>
</dbReference>
<dbReference type="InterPro" id="IPR050130">
    <property type="entry name" value="ClpA_ClpB"/>
</dbReference>
<dbReference type="RefSeq" id="WP_123856914.1">
    <property type="nucleotide sequence ID" value="NZ_CP033923.1"/>
</dbReference>
<sequence length="418" mass="49270">MTLLFYEKDDYYDFKESKELEGFTIISITKFLHNFSLIDEIDTQTEIIDISAMTEYSKTQTIFEEVIGRFHEMPIFICDISKREALEYELRFVFDSFENVDKDSFIRKERNLTPVEENSIISKRHRKITNLTDSELFDFFENFRSKLYGHAKFKDDFEEQIRTFRIFNKLGEHKILSFFLMGESGVGKTEVARNIFNCLNGEKKFAKINFGNYSNEFSLSSLIGSARGYIGSEDGEIFMKVRETDIGLLLIDEFEKSNSALFNYFLEVLESGKMTSSMGEEIDLNGFIIVFTSNISKEDFKNRISPELRSRFDYKCIFTLLSNESKKKYVEFRAENISKKVHSEFQIEIGEQLKNYLLEVVNVSSYKNMRDINKQIKKEFLNYLKIYHMKQEDESNNEIETSNNRFGLGRRFLNLFNS</sequence>
<dbReference type="SUPFAM" id="SSF52540">
    <property type="entry name" value="P-loop containing nucleoside triphosphate hydrolases"/>
    <property type="match status" value="1"/>
</dbReference>